<reference evidence="3" key="1">
    <citation type="submission" date="2021-04" db="EMBL/GenBank/DDBJ databases">
        <authorList>
            <person name="Pira H."/>
            <person name="Risdian C."/>
            <person name="Wink J."/>
        </authorList>
    </citation>
    <scope>NUCLEOTIDE SEQUENCE</scope>
    <source>
        <strain evidence="3">WH158</strain>
    </source>
</reference>
<feature type="domain" description="Beta-lactamase-related" evidence="2">
    <location>
        <begin position="93"/>
        <end position="403"/>
    </location>
</feature>
<dbReference type="PANTHER" id="PTHR46825:SF12">
    <property type="entry name" value="PENICILLIN-BINDING PROTEIN 4"/>
    <property type="match status" value="1"/>
</dbReference>
<accession>A0A9X1F3V0</accession>
<dbReference type="InterPro" id="IPR001466">
    <property type="entry name" value="Beta-lactam-related"/>
</dbReference>
<evidence type="ECO:0000313" key="4">
    <source>
        <dbReference type="Proteomes" id="UP001138681"/>
    </source>
</evidence>
<name>A0A9X1F3V0_9SPHN</name>
<proteinExistence type="predicted"/>
<dbReference type="Pfam" id="PF00144">
    <property type="entry name" value="Beta-lactamase"/>
    <property type="match status" value="1"/>
</dbReference>
<gene>
    <name evidence="3" type="ORF">KCG46_05355</name>
</gene>
<evidence type="ECO:0000259" key="2">
    <source>
        <dbReference type="Pfam" id="PF00144"/>
    </source>
</evidence>
<keyword evidence="1" id="KW-0812">Transmembrane</keyword>
<dbReference type="Proteomes" id="UP001138681">
    <property type="component" value="Unassembled WGS sequence"/>
</dbReference>
<keyword evidence="4" id="KW-1185">Reference proteome</keyword>
<organism evidence="3 4">
    <name type="scientific">Erythrobacter crassostreae</name>
    <dbReference type="NCBI Taxonomy" id="2828328"/>
    <lineage>
        <taxon>Bacteria</taxon>
        <taxon>Pseudomonadati</taxon>
        <taxon>Pseudomonadota</taxon>
        <taxon>Alphaproteobacteria</taxon>
        <taxon>Sphingomonadales</taxon>
        <taxon>Erythrobacteraceae</taxon>
        <taxon>Erythrobacter/Porphyrobacter group</taxon>
        <taxon>Erythrobacter</taxon>
    </lineage>
</organism>
<evidence type="ECO:0000256" key="1">
    <source>
        <dbReference type="SAM" id="Phobius"/>
    </source>
</evidence>
<sequence length="535" mass="58578">MRIFDLELGGYRSTQQRRKTFADRTLFCNLLGTRIVDFLSSAAVMTEFLPHMRLATRWLSYGLILLGLMANFHSALAQTSGKYSDADIQAVESHVIRSMESLGTPGVAVALIDNGEIVYMGTFGVIDIAGTSPVTRQTPFQIGSLSKSFTARAILQLAAEDKIDLVAPIASYLPTFRTRNKIQSDLITVNQVLSHTSGISTLDGNRHQMTQYNADDALSFALSKLETVDLKYAPGSTFEYSNANFVVAAALLEEIERARFEVILKERVLQPLGMENSYVRQRPLQSAPPAIGHARLWGSTKPTPHIMSRMNIGGGGVTASIEDMGRYMLSVIGSDRFRAGNSKLASDSPSAIYSYGWFVERELDPILVSHGGLNPGFSAAAAFEPETGKGFVLLTNQSGTLKGEIRNGVEDIMRGFSPRPATPSRFAYASAVFAVILPAFLLIGALLSIKRINKMRSRDPQERSPVWKIGLLITILTGLIWACLFAIPQSFGATFRSAFMFQPDVIGGLGVSALICFAWIIARLIFAVRQRTRKT</sequence>
<dbReference type="PANTHER" id="PTHR46825">
    <property type="entry name" value="D-ALANYL-D-ALANINE-CARBOXYPEPTIDASE/ENDOPEPTIDASE AMPH"/>
    <property type="match status" value="1"/>
</dbReference>
<keyword evidence="1" id="KW-1133">Transmembrane helix</keyword>
<comment type="caution">
    <text evidence="3">The sequence shown here is derived from an EMBL/GenBank/DDBJ whole genome shotgun (WGS) entry which is preliminary data.</text>
</comment>
<protein>
    <submittedName>
        <fullName evidence="3">Beta-lactamase family protein</fullName>
    </submittedName>
</protein>
<feature type="transmembrane region" description="Helical" evidence="1">
    <location>
        <begin position="469"/>
        <end position="487"/>
    </location>
</feature>
<feature type="transmembrane region" description="Helical" evidence="1">
    <location>
        <begin position="507"/>
        <end position="526"/>
    </location>
</feature>
<keyword evidence="1" id="KW-0472">Membrane</keyword>
<evidence type="ECO:0000313" key="3">
    <source>
        <dbReference type="EMBL" id="MBV7259003.1"/>
    </source>
</evidence>
<dbReference type="EMBL" id="JAGSPC010000001">
    <property type="protein sequence ID" value="MBV7259003.1"/>
    <property type="molecule type" value="Genomic_DNA"/>
</dbReference>
<dbReference type="AlphaFoldDB" id="A0A9X1F3V0"/>
<feature type="transmembrane region" description="Helical" evidence="1">
    <location>
        <begin position="426"/>
        <end position="449"/>
    </location>
</feature>
<dbReference type="RefSeq" id="WP_218404257.1">
    <property type="nucleotide sequence ID" value="NZ_JAGSPC010000001.1"/>
</dbReference>
<dbReference type="InterPro" id="IPR050491">
    <property type="entry name" value="AmpC-like"/>
</dbReference>